<feature type="region of interest" description="Disordered" evidence="1">
    <location>
        <begin position="38"/>
        <end position="80"/>
    </location>
</feature>
<name>A0A1Q5UNR9_9EURO</name>
<gene>
    <name evidence="2" type="ORF">PENSUB_210</name>
</gene>
<accession>A0A1Q5UNR9</accession>
<dbReference type="Proteomes" id="UP000186955">
    <property type="component" value="Unassembled WGS sequence"/>
</dbReference>
<evidence type="ECO:0000313" key="3">
    <source>
        <dbReference type="Proteomes" id="UP000186955"/>
    </source>
</evidence>
<proteinExistence type="predicted"/>
<evidence type="ECO:0000256" key="1">
    <source>
        <dbReference type="SAM" id="MobiDB-lite"/>
    </source>
</evidence>
<dbReference type="AlphaFoldDB" id="A0A1Q5UNR9"/>
<comment type="caution">
    <text evidence="2">The sequence shown here is derived from an EMBL/GenBank/DDBJ whole genome shotgun (WGS) entry which is preliminary data.</text>
</comment>
<reference evidence="2 3" key="1">
    <citation type="submission" date="2016-10" db="EMBL/GenBank/DDBJ databases">
        <title>Genome sequence of the ascomycete fungus Penicillium subrubescens.</title>
        <authorList>
            <person name="De Vries R.P."/>
            <person name="Peng M."/>
            <person name="Dilokpimol A."/>
            <person name="Hilden K."/>
            <person name="Makela M.R."/>
            <person name="Grigoriev I."/>
            <person name="Riley R."/>
            <person name="Granchi Z."/>
        </authorList>
    </citation>
    <scope>NUCLEOTIDE SEQUENCE [LARGE SCALE GENOMIC DNA]</scope>
    <source>
        <strain evidence="2 3">CBS 132785</strain>
    </source>
</reference>
<keyword evidence="3" id="KW-1185">Reference proteome</keyword>
<dbReference type="EMBL" id="MNBE01000119">
    <property type="protein sequence ID" value="OKP14104.1"/>
    <property type="molecule type" value="Genomic_DNA"/>
</dbReference>
<organism evidence="2 3">
    <name type="scientific">Penicillium subrubescens</name>
    <dbReference type="NCBI Taxonomy" id="1316194"/>
    <lineage>
        <taxon>Eukaryota</taxon>
        <taxon>Fungi</taxon>
        <taxon>Dikarya</taxon>
        <taxon>Ascomycota</taxon>
        <taxon>Pezizomycotina</taxon>
        <taxon>Eurotiomycetes</taxon>
        <taxon>Eurotiomycetidae</taxon>
        <taxon>Eurotiales</taxon>
        <taxon>Aspergillaceae</taxon>
        <taxon>Penicillium</taxon>
    </lineage>
</organism>
<sequence>MSIGNTFPPMHRDRSNFVPDSLRLSIGKESFLICSSHLSPHSAPARKPPDMDQMAPEEERRKHGILRGPKPKNHQTCEVF</sequence>
<feature type="compositionally biased region" description="Basic residues" evidence="1">
    <location>
        <begin position="62"/>
        <end position="73"/>
    </location>
</feature>
<protein>
    <submittedName>
        <fullName evidence="2">Uncharacterized protein</fullName>
    </submittedName>
</protein>
<evidence type="ECO:0000313" key="2">
    <source>
        <dbReference type="EMBL" id="OKP14104.1"/>
    </source>
</evidence>